<proteinExistence type="predicted"/>
<gene>
    <name evidence="2" type="ORF">EV682_101570</name>
    <name evidence="1" type="ORF">NCTC11159_00588</name>
</gene>
<dbReference type="Proteomes" id="UP000255108">
    <property type="component" value="Unassembled WGS sequence"/>
</dbReference>
<evidence type="ECO:0000313" key="1">
    <source>
        <dbReference type="EMBL" id="STQ89563.1"/>
    </source>
</evidence>
<dbReference type="EMBL" id="SMBT01000001">
    <property type="protein sequence ID" value="TCU90536.1"/>
    <property type="molecule type" value="Genomic_DNA"/>
</dbReference>
<name>A0A377Q3Q0_9NEIS</name>
<reference evidence="2 4" key="2">
    <citation type="submission" date="2019-03" db="EMBL/GenBank/DDBJ databases">
        <title>Genomic Encyclopedia of Type Strains, Phase IV (KMG-IV): sequencing the most valuable type-strain genomes for metagenomic binning, comparative biology and taxonomic classification.</title>
        <authorList>
            <person name="Goeker M."/>
        </authorList>
    </citation>
    <scope>NUCLEOTIDE SEQUENCE [LARGE SCALE GENOMIC DNA]</scope>
    <source>
        <strain evidence="2 4">DSM 3764</strain>
    </source>
</reference>
<sequence length="52" mass="6226">MLFFLRTAVGEQGLRRCIPYKSLTPKLLFSAKRRVLRVLRFGFTQTHHFQFL</sequence>
<protein>
    <submittedName>
        <fullName evidence="1">Uncharacterized protein</fullName>
    </submittedName>
</protein>
<evidence type="ECO:0000313" key="2">
    <source>
        <dbReference type="EMBL" id="TCU90536.1"/>
    </source>
</evidence>
<dbReference type="AlphaFoldDB" id="A0A377Q3Q0"/>
<evidence type="ECO:0000313" key="3">
    <source>
        <dbReference type="Proteomes" id="UP000255108"/>
    </source>
</evidence>
<dbReference type="Proteomes" id="UP000295794">
    <property type="component" value="Unassembled WGS sequence"/>
</dbReference>
<keyword evidence="4" id="KW-1185">Reference proteome</keyword>
<evidence type="ECO:0000313" key="4">
    <source>
        <dbReference type="Proteomes" id="UP000295794"/>
    </source>
</evidence>
<accession>A0A377Q3Q0</accession>
<organism evidence="1 3">
    <name type="scientific">Iodobacter fluviatilis</name>
    <dbReference type="NCBI Taxonomy" id="537"/>
    <lineage>
        <taxon>Bacteria</taxon>
        <taxon>Pseudomonadati</taxon>
        <taxon>Pseudomonadota</taxon>
        <taxon>Betaproteobacteria</taxon>
        <taxon>Neisseriales</taxon>
        <taxon>Chitinibacteraceae</taxon>
        <taxon>Iodobacter</taxon>
    </lineage>
</organism>
<reference evidence="1 3" key="1">
    <citation type="submission" date="2018-06" db="EMBL/GenBank/DDBJ databases">
        <authorList>
            <consortium name="Pathogen Informatics"/>
            <person name="Doyle S."/>
        </authorList>
    </citation>
    <scope>NUCLEOTIDE SEQUENCE [LARGE SCALE GENOMIC DNA]</scope>
    <source>
        <strain evidence="1 3">NCTC11159</strain>
    </source>
</reference>
<dbReference type="EMBL" id="UGHR01000001">
    <property type="protein sequence ID" value="STQ89563.1"/>
    <property type="molecule type" value="Genomic_DNA"/>
</dbReference>